<evidence type="ECO:0000313" key="2">
    <source>
        <dbReference type="Proteomes" id="UP001062846"/>
    </source>
</evidence>
<comment type="caution">
    <text evidence="1">The sequence shown here is derived from an EMBL/GenBank/DDBJ whole genome shotgun (WGS) entry which is preliminary data.</text>
</comment>
<gene>
    <name evidence="1" type="ORF">RHMOL_Rhmol12G0023000</name>
</gene>
<reference evidence="1" key="1">
    <citation type="submission" date="2022-02" db="EMBL/GenBank/DDBJ databases">
        <title>Plant Genome Project.</title>
        <authorList>
            <person name="Zhang R.-G."/>
        </authorList>
    </citation>
    <scope>NUCLEOTIDE SEQUENCE</scope>
    <source>
        <strain evidence="1">AT1</strain>
    </source>
</reference>
<protein>
    <submittedName>
        <fullName evidence="1">Uncharacterized protein</fullName>
    </submittedName>
</protein>
<organism evidence="1 2">
    <name type="scientific">Rhododendron molle</name>
    <name type="common">Chinese azalea</name>
    <name type="synonym">Azalea mollis</name>
    <dbReference type="NCBI Taxonomy" id="49168"/>
    <lineage>
        <taxon>Eukaryota</taxon>
        <taxon>Viridiplantae</taxon>
        <taxon>Streptophyta</taxon>
        <taxon>Embryophyta</taxon>
        <taxon>Tracheophyta</taxon>
        <taxon>Spermatophyta</taxon>
        <taxon>Magnoliopsida</taxon>
        <taxon>eudicotyledons</taxon>
        <taxon>Gunneridae</taxon>
        <taxon>Pentapetalae</taxon>
        <taxon>asterids</taxon>
        <taxon>Ericales</taxon>
        <taxon>Ericaceae</taxon>
        <taxon>Ericoideae</taxon>
        <taxon>Rhodoreae</taxon>
        <taxon>Rhododendron</taxon>
    </lineage>
</organism>
<name>A0ACC0LEM0_RHOML</name>
<evidence type="ECO:0000313" key="1">
    <source>
        <dbReference type="EMBL" id="KAI8526782.1"/>
    </source>
</evidence>
<dbReference type="Proteomes" id="UP001062846">
    <property type="component" value="Chromosome 12"/>
</dbReference>
<dbReference type="EMBL" id="CM046399">
    <property type="protein sequence ID" value="KAI8526782.1"/>
    <property type="molecule type" value="Genomic_DNA"/>
</dbReference>
<accession>A0ACC0LEM0</accession>
<sequence>MPYSRTLLDFGLVLCNEIHCTVLRTFESSDCASDSSTTNDREPFITEMRSEPSDARSDGSEVCSTVLRTPLNNTIPNSTGLMLKKKNTFTGIYVDLTLLGYEVCRLSTCLQKSSQKEIEKNCSKLIYRV</sequence>
<proteinExistence type="predicted"/>
<keyword evidence="2" id="KW-1185">Reference proteome</keyword>